<dbReference type="EC" id="5.3.1.-" evidence="1"/>
<dbReference type="KEGG" id="acz:Acaty_c1587"/>
<keyword evidence="1" id="KW-0413">Isomerase</keyword>
<accession>A0A059ZZK9</accession>
<dbReference type="HOGENOM" id="CLU_3094470_0_0_6"/>
<sequence>MRESRLVDHLLVVPSDSVHRIQESHVTAYHILWDLVHTLLADHRGKLDKEI</sequence>
<dbReference type="Gene3D" id="3.40.50.10490">
    <property type="entry name" value="Glucose-6-phosphate isomerase like protein, domain 1"/>
    <property type="match status" value="1"/>
</dbReference>
<proteinExistence type="predicted"/>
<reference evidence="1 2" key="1">
    <citation type="journal article" date="2009" name="J. Bacteriol.">
        <title>Draft genome sequence of the extremely acidophilic bacterium Acidithiobacillus caldus ATCC 51756 reveals metabolic versatility in the genus Acidithiobacillus.</title>
        <authorList>
            <person name="Valdes J."/>
            <person name="Quatrini R."/>
            <person name="Hallberg K."/>
            <person name="Dopson M."/>
            <person name="Valenzuela P.D."/>
            <person name="Holmes D.S."/>
        </authorList>
    </citation>
    <scope>NUCLEOTIDE SEQUENCE [LARGE SCALE GENOMIC DNA]</scope>
    <source>
        <strain evidence="2">ATCC 51756 / DSM 8584 / KU</strain>
    </source>
</reference>
<protein>
    <submittedName>
        <fullName evidence="1">Phosphoheptose isomerase 1</fullName>
        <ecNumber evidence="1">5.3.1.-</ecNumber>
    </submittedName>
</protein>
<organism evidence="1 2">
    <name type="scientific">Acidithiobacillus caldus (strain ATCC 51756 / DSM 8584 / KU)</name>
    <dbReference type="NCBI Taxonomy" id="637389"/>
    <lineage>
        <taxon>Bacteria</taxon>
        <taxon>Pseudomonadati</taxon>
        <taxon>Pseudomonadota</taxon>
        <taxon>Acidithiobacillia</taxon>
        <taxon>Acidithiobacillales</taxon>
        <taxon>Acidithiobacillaceae</taxon>
        <taxon>Acidithiobacillus</taxon>
    </lineage>
</organism>
<dbReference type="EMBL" id="CP005986">
    <property type="protein sequence ID" value="AIA55451.1"/>
    <property type="molecule type" value="Genomic_DNA"/>
</dbReference>
<dbReference type="AlphaFoldDB" id="A0A059ZZK9"/>
<dbReference type="eggNOG" id="COG0279">
    <property type="taxonomic scope" value="Bacteria"/>
</dbReference>
<dbReference type="GO" id="GO:0016853">
    <property type="term" value="F:isomerase activity"/>
    <property type="evidence" value="ECO:0007669"/>
    <property type="project" value="UniProtKB-KW"/>
</dbReference>
<name>A0A059ZZK9_ACICK</name>
<dbReference type="Proteomes" id="UP000005522">
    <property type="component" value="Chromosome"/>
</dbReference>
<gene>
    <name evidence="1" type="ORF">Acaty_c1587</name>
</gene>
<evidence type="ECO:0000313" key="1">
    <source>
        <dbReference type="EMBL" id="AIA55451.1"/>
    </source>
</evidence>
<evidence type="ECO:0000313" key="2">
    <source>
        <dbReference type="Proteomes" id="UP000005522"/>
    </source>
</evidence>